<evidence type="ECO:0000313" key="4">
    <source>
        <dbReference type="Proteomes" id="UP000179284"/>
    </source>
</evidence>
<reference evidence="4" key="1">
    <citation type="submission" date="2016-10" db="EMBL/GenBank/DDBJ databases">
        <title>The complete genome sequence of the rumen bacterium Butyrivibrio hungatei MB2003.</title>
        <authorList>
            <person name="Palevich N."/>
            <person name="Kelly W.J."/>
            <person name="Leahy S.C."/>
            <person name="Altermann E."/>
            <person name="Rakonjac J."/>
            <person name="Attwood G.T."/>
        </authorList>
    </citation>
    <scope>NUCLEOTIDE SEQUENCE [LARGE SCALE GENOMIC DNA]</scope>
    <source>
        <strain evidence="4">MB2003</strain>
    </source>
</reference>
<dbReference type="SUPFAM" id="SSF53448">
    <property type="entry name" value="Nucleotide-diphospho-sugar transferases"/>
    <property type="match status" value="1"/>
</dbReference>
<dbReference type="Gene3D" id="3.90.550.10">
    <property type="entry name" value="Spore Coat Polysaccharide Biosynthesis Protein SpsA, Chain A"/>
    <property type="match status" value="1"/>
</dbReference>
<organism evidence="3 4">
    <name type="scientific">Butyrivibrio hungatei</name>
    <dbReference type="NCBI Taxonomy" id="185008"/>
    <lineage>
        <taxon>Bacteria</taxon>
        <taxon>Bacillati</taxon>
        <taxon>Bacillota</taxon>
        <taxon>Clostridia</taxon>
        <taxon>Lachnospirales</taxon>
        <taxon>Lachnospiraceae</taxon>
        <taxon>Butyrivibrio</taxon>
    </lineage>
</organism>
<dbReference type="Gene3D" id="1.10.510.10">
    <property type="entry name" value="Transferase(Phosphotransferase) domain 1"/>
    <property type="match status" value="1"/>
</dbReference>
<dbReference type="EMBL" id="CP017831">
    <property type="protein sequence ID" value="AOZ97323.1"/>
    <property type="molecule type" value="Genomic_DNA"/>
</dbReference>
<proteinExistence type="predicted"/>
<dbReference type="AlphaFoldDB" id="A0A1D9P4B0"/>
<dbReference type="OrthoDB" id="9806837at2"/>
<dbReference type="Proteomes" id="UP000179284">
    <property type="component" value="Chromosome I"/>
</dbReference>
<dbReference type="SUPFAM" id="SSF56112">
    <property type="entry name" value="Protein kinase-like (PK-like)"/>
    <property type="match status" value="1"/>
</dbReference>
<dbReference type="PANTHER" id="PTHR43015:SF1">
    <property type="entry name" value="D-RIBITOL-5-PHOSPHATE CYTIDYLYLTRANSFERASE"/>
    <property type="match status" value="1"/>
</dbReference>
<evidence type="ECO:0000256" key="2">
    <source>
        <dbReference type="ARBA" id="ARBA00022695"/>
    </source>
</evidence>
<dbReference type="Pfam" id="PF01128">
    <property type="entry name" value="IspD"/>
    <property type="match status" value="1"/>
</dbReference>
<protein>
    <submittedName>
        <fullName evidence="3">2-C-methyl-D-erythritol 4-phosphate cytidylyltransferase IspD</fullName>
    </submittedName>
</protein>
<dbReference type="PANTHER" id="PTHR43015">
    <property type="entry name" value="D-RIBITOL-5-PHOSPHATE CYTIDYLYLTRANSFERASE"/>
    <property type="match status" value="1"/>
</dbReference>
<evidence type="ECO:0000256" key="1">
    <source>
        <dbReference type="ARBA" id="ARBA00022679"/>
    </source>
</evidence>
<dbReference type="GO" id="GO:0005829">
    <property type="term" value="C:cytosol"/>
    <property type="evidence" value="ECO:0007669"/>
    <property type="project" value="TreeGrafter"/>
</dbReference>
<accession>A0A1D9P4B0</accession>
<keyword evidence="2 3" id="KW-0548">Nucleotidyltransferase</keyword>
<keyword evidence="4" id="KW-1185">Reference proteome</keyword>
<name>A0A1D9P4B0_9FIRM</name>
<dbReference type="InterPro" id="IPR034683">
    <property type="entry name" value="IspD/TarI"/>
</dbReference>
<sequence>MNIVIVMSGGVGARFGASIPKQYNLIAGKPVIDYVLDAVSESEKTDRVVVVMDKQWEGYSEKLAQMDCDIAENGQTRMESLYNGMKLIHDSYACEKIVVVDAVAPFLYGQLIDDYFDKLDKYDAVITSQKITGGFTDIHDNNLDREEYIITQSPEGFKFDLLWNNFDVDFPYQETAGMLPKGSKRYYNYDFKNNLKLTYDFELAYAEFALTNIGKINKKSNIAYFDKNILITEGIKSFFLRKEPEKTMRWIDGIYACLPELIAKWDITSFLPNQISRYGLVLQADSKKHGHVIIKFIPEFVGRYERELEAMRLLPKSYMCSLIDFDESKRVMLLSEVRPAKYASFDENIKLTEMFTNVVKDAVIYSDDMKLEFIPEYGLELDEKLANIDTVPYCKEEVRAVLNEAIDMYKDAFGDAKRYVLHGDLHELNILDDGNRFWGIDPSGMLAPIELECVRFIRNDVRNHPAFGYEARFKLLLDSFSRFVDRDRLIKMFIIDMAYCTFNSTFENELPDETHLDLKLIEIAKKMI</sequence>
<gene>
    <name evidence="3" type="ORF">bhn_I2290</name>
</gene>
<evidence type="ECO:0000313" key="3">
    <source>
        <dbReference type="EMBL" id="AOZ97323.1"/>
    </source>
</evidence>
<dbReference type="InterPro" id="IPR029044">
    <property type="entry name" value="Nucleotide-diphossugar_trans"/>
</dbReference>
<dbReference type="KEGG" id="bhu:bhn_I2290"/>
<dbReference type="RefSeq" id="WP_071176935.1">
    <property type="nucleotide sequence ID" value="NZ_CP017831.1"/>
</dbReference>
<dbReference type="InterPro" id="IPR011009">
    <property type="entry name" value="Kinase-like_dom_sf"/>
</dbReference>
<dbReference type="GO" id="GO:0070567">
    <property type="term" value="F:cytidylyltransferase activity"/>
    <property type="evidence" value="ECO:0007669"/>
    <property type="project" value="InterPro"/>
</dbReference>
<keyword evidence="1" id="KW-0808">Transferase</keyword>